<dbReference type="Proteomes" id="UP000471190">
    <property type="component" value="Unassembled WGS sequence"/>
</dbReference>
<dbReference type="Gene3D" id="3.40.30.10">
    <property type="entry name" value="Glutaredoxin"/>
    <property type="match status" value="1"/>
</dbReference>
<evidence type="ECO:0000313" key="2">
    <source>
        <dbReference type="EMBL" id="NEV15200.1"/>
    </source>
</evidence>
<feature type="domain" description="Thioredoxin-like fold" evidence="1">
    <location>
        <begin position="1"/>
        <end position="90"/>
    </location>
</feature>
<dbReference type="GeneID" id="32531443"/>
<dbReference type="Pfam" id="PF13462">
    <property type="entry name" value="Thioredoxin_4"/>
    <property type="match status" value="1"/>
</dbReference>
<dbReference type="InterPro" id="IPR012336">
    <property type="entry name" value="Thioredoxin-like_fold"/>
</dbReference>
<dbReference type="EMBL" id="JAADZA010000070">
    <property type="protein sequence ID" value="NEV15200.1"/>
    <property type="molecule type" value="Genomic_DNA"/>
</dbReference>
<geneLocation type="plasmid" evidence="2">
    <name>pA12b</name>
</geneLocation>
<keyword evidence="2" id="KW-0614">Plasmid</keyword>
<dbReference type="InterPro" id="IPR036249">
    <property type="entry name" value="Thioredoxin-like_sf"/>
</dbReference>
<evidence type="ECO:0000259" key="1">
    <source>
        <dbReference type="Pfam" id="PF13462"/>
    </source>
</evidence>
<name>A0A6P1CDL1_RHITR</name>
<comment type="caution">
    <text evidence="2">The sequence shown here is derived from an EMBL/GenBank/DDBJ whole genome shotgun (WGS) entry which is preliminary data.</text>
</comment>
<reference evidence="2 3" key="1">
    <citation type="submission" date="2020-02" db="EMBL/GenBank/DDBJ databases">
        <title>Draft genome sequence of Rhizobium tropici.</title>
        <authorList>
            <person name="Khayi S."/>
            <person name="Jemo M."/>
        </authorList>
    </citation>
    <scope>NUCLEOTIDE SEQUENCE [LARGE SCALE GENOMIC DNA]</scope>
    <source>
        <strain evidence="2 3">A12</strain>
        <plasmid evidence="2">pA12b</plasmid>
    </source>
</reference>
<dbReference type="SUPFAM" id="SSF52833">
    <property type="entry name" value="Thioredoxin-like"/>
    <property type="match status" value="1"/>
</dbReference>
<proteinExistence type="predicted"/>
<accession>A0A6P1CDL1</accession>
<dbReference type="AlphaFoldDB" id="A0A6P1CDL1"/>
<organism evidence="2 3">
    <name type="scientific">Rhizobium tropici</name>
    <dbReference type="NCBI Taxonomy" id="398"/>
    <lineage>
        <taxon>Bacteria</taxon>
        <taxon>Pseudomonadati</taxon>
        <taxon>Pseudomonadota</taxon>
        <taxon>Alphaproteobacteria</taxon>
        <taxon>Hyphomicrobiales</taxon>
        <taxon>Rhizobiaceae</taxon>
        <taxon>Rhizobium/Agrobacterium group</taxon>
        <taxon>Rhizobium</taxon>
    </lineage>
</organism>
<evidence type="ECO:0000313" key="3">
    <source>
        <dbReference type="Proteomes" id="UP000471190"/>
    </source>
</evidence>
<dbReference type="RefSeq" id="WP_081598422.1">
    <property type="nucleotide sequence ID" value="NZ_JAADZA010000070.1"/>
</dbReference>
<sequence length="104" mass="11694">MGSASAPVTVIEYSSPTCPHRVEYRTHVALQIEEEFVRTGKVRIVFRLIVRNNVDMVILMLAERQPAPKSQQILDAYYARHDEIVQSSNIEQHGAESGLTVMLG</sequence>
<gene>
    <name evidence="2" type="ORF">GXW80_30015</name>
</gene>
<protein>
    <submittedName>
        <fullName evidence="2">Thioredoxin domain-containing protein</fullName>
    </submittedName>
</protein>